<comment type="caution">
    <text evidence="5">The sequence shown here is derived from an EMBL/GenBank/DDBJ whole genome shotgun (WGS) entry which is preliminary data.</text>
</comment>
<dbReference type="PROSITE" id="PS00497">
    <property type="entry name" value="TYROSINASE_1"/>
    <property type="match status" value="1"/>
</dbReference>
<evidence type="ECO:0000259" key="3">
    <source>
        <dbReference type="PROSITE" id="PS00497"/>
    </source>
</evidence>
<dbReference type="Pfam" id="PF25271">
    <property type="entry name" value="DUF7868"/>
    <property type="match status" value="1"/>
</dbReference>
<dbReference type="InterPro" id="IPR057190">
    <property type="entry name" value="DUF7868"/>
</dbReference>
<protein>
    <recommendedName>
        <fullName evidence="3 4">Tyrosinase copper-binding domain-containing protein</fullName>
    </recommendedName>
</protein>
<keyword evidence="2" id="KW-0186">Copper</keyword>
<keyword evidence="6" id="KW-1185">Reference proteome</keyword>
<dbReference type="Pfam" id="PF00264">
    <property type="entry name" value="Tyrosinase"/>
    <property type="match status" value="1"/>
</dbReference>
<evidence type="ECO:0000313" key="5">
    <source>
        <dbReference type="EMBL" id="GAA4035727.1"/>
    </source>
</evidence>
<dbReference type="Proteomes" id="UP001501469">
    <property type="component" value="Unassembled WGS sequence"/>
</dbReference>
<feature type="domain" description="Tyrosinase copper-binding" evidence="3">
    <location>
        <begin position="98"/>
        <end position="115"/>
    </location>
</feature>
<dbReference type="PROSITE" id="PS00498">
    <property type="entry name" value="TYROSINASE_2"/>
    <property type="match status" value="1"/>
</dbReference>
<sequence length="543" mass="58143">MAAYTRNNAWNSGGTLSNSDLLWYAKGVGQMMTRPIADPTSWWFYAAIHGEYANPQTAWYPKPAAFPAWGFVQAPPTIPTTPLPTAQAQAQYWNQCQHGSWYFFPWHRGYLLSIEAQLRKDIVALGGPTTWALPYWSYFGGNAGSQYQMPPAFAQKTLPDGTANALYFTMRYGPDSDSNIFIPTAASPDKDPAYGVVTEEAMHNTVYTGHNKQTLPPGFGGPNTAFSHSGQGHGNFERNPHDLVHVYVGGQLSDTEYGLMADPNTAALDPVFYLHHCNIDRLWAVWNASGNANPTDPAWLNGPAKQFAMPGAAGQPWYYTPGQMQDLAPLGYDYQEMTALPAAPALLTERLKVLGATPDAVARQAARPQASGPTELLGASANGLRIQGRGTSAAVKLDATVRRKTVESFAPVAKMATAPPPDKAFLKLENITGTFDATVLNVYLDAPPAAAPTSTAAPAAAQSVLAGSVALFGLRLASLSDGQHGGEGLTFTLDITPLIDQLHLAQGLDVASLQVSIVPNKPLSAKGEVQVGRISVFRQASEA</sequence>
<accession>A0ABP7U4J0</accession>
<dbReference type="InterPro" id="IPR050316">
    <property type="entry name" value="Tyrosinase/Hemocyanin"/>
</dbReference>
<organism evidence="5 6">
    <name type="scientific">Hymenobacter glaciei</name>
    <dbReference type="NCBI Taxonomy" id="877209"/>
    <lineage>
        <taxon>Bacteria</taxon>
        <taxon>Pseudomonadati</taxon>
        <taxon>Bacteroidota</taxon>
        <taxon>Cytophagia</taxon>
        <taxon>Cytophagales</taxon>
        <taxon>Hymenobacteraceae</taxon>
        <taxon>Hymenobacter</taxon>
    </lineage>
</organism>
<reference evidence="6" key="1">
    <citation type="journal article" date="2019" name="Int. J. Syst. Evol. Microbiol.">
        <title>The Global Catalogue of Microorganisms (GCM) 10K type strain sequencing project: providing services to taxonomists for standard genome sequencing and annotation.</title>
        <authorList>
            <consortium name="The Broad Institute Genomics Platform"/>
            <consortium name="The Broad Institute Genome Sequencing Center for Infectious Disease"/>
            <person name="Wu L."/>
            <person name="Ma J."/>
        </authorList>
    </citation>
    <scope>NUCLEOTIDE SEQUENCE [LARGE SCALE GENOMIC DNA]</scope>
    <source>
        <strain evidence="6">JCM 17225</strain>
    </source>
</reference>
<evidence type="ECO:0000256" key="1">
    <source>
        <dbReference type="ARBA" id="ARBA00022723"/>
    </source>
</evidence>
<evidence type="ECO:0000313" key="6">
    <source>
        <dbReference type="Proteomes" id="UP001501469"/>
    </source>
</evidence>
<dbReference type="InterPro" id="IPR008922">
    <property type="entry name" value="Di-copper_centre_dom_sf"/>
</dbReference>
<dbReference type="EMBL" id="BAABDK010000016">
    <property type="protein sequence ID" value="GAA4035727.1"/>
    <property type="molecule type" value="Genomic_DNA"/>
</dbReference>
<evidence type="ECO:0000259" key="4">
    <source>
        <dbReference type="PROSITE" id="PS00498"/>
    </source>
</evidence>
<name>A0ABP7U4J0_9BACT</name>
<feature type="domain" description="Tyrosinase copper-binding" evidence="4">
    <location>
        <begin position="269"/>
        <end position="280"/>
    </location>
</feature>
<dbReference type="SUPFAM" id="SSF48056">
    <property type="entry name" value="Di-copper centre-containing domain"/>
    <property type="match status" value="1"/>
</dbReference>
<keyword evidence="1" id="KW-0479">Metal-binding</keyword>
<dbReference type="PRINTS" id="PR00092">
    <property type="entry name" value="TYROSINASE"/>
</dbReference>
<dbReference type="InterPro" id="IPR002227">
    <property type="entry name" value="Tyrosinase_Cu-bd"/>
</dbReference>
<dbReference type="RefSeq" id="WP_345053744.1">
    <property type="nucleotide sequence ID" value="NZ_BAABDK010000016.1"/>
</dbReference>
<proteinExistence type="predicted"/>
<dbReference type="Gene3D" id="1.10.1280.10">
    <property type="entry name" value="Di-copper center containing domain from catechol oxidase"/>
    <property type="match status" value="1"/>
</dbReference>
<dbReference type="PANTHER" id="PTHR11474:SF76">
    <property type="entry name" value="SHKT DOMAIN-CONTAINING PROTEIN"/>
    <property type="match status" value="1"/>
</dbReference>
<dbReference type="PANTHER" id="PTHR11474">
    <property type="entry name" value="TYROSINASE FAMILY MEMBER"/>
    <property type="match status" value="1"/>
</dbReference>
<gene>
    <name evidence="5" type="ORF">GCM10022409_20570</name>
</gene>
<evidence type="ECO:0000256" key="2">
    <source>
        <dbReference type="ARBA" id="ARBA00023008"/>
    </source>
</evidence>